<feature type="domain" description="ABC transporter" evidence="6">
    <location>
        <begin position="6"/>
        <end position="254"/>
    </location>
</feature>
<dbReference type="CDD" id="cd03301">
    <property type="entry name" value="ABC_MalK_N"/>
    <property type="match status" value="1"/>
</dbReference>
<dbReference type="InterPro" id="IPR017871">
    <property type="entry name" value="ABC_transporter-like_CS"/>
</dbReference>
<dbReference type="Gene3D" id="2.40.50.100">
    <property type="match status" value="1"/>
</dbReference>
<protein>
    <submittedName>
        <fullName evidence="7">Multiple sugar transport system ATP-binding protein</fullName>
    </submittedName>
</protein>
<dbReference type="GO" id="GO:0005524">
    <property type="term" value="F:ATP binding"/>
    <property type="evidence" value="ECO:0007669"/>
    <property type="project" value="UniProtKB-KW"/>
</dbReference>
<dbReference type="Proteomes" id="UP000533469">
    <property type="component" value="Unassembled WGS sequence"/>
</dbReference>
<dbReference type="InterPro" id="IPR008995">
    <property type="entry name" value="Mo/tungstate-bd_C_term_dom"/>
</dbReference>
<dbReference type="InterPro" id="IPR003439">
    <property type="entry name" value="ABC_transporter-like_ATP-bd"/>
</dbReference>
<sequence length="382" mass="40977">MTPQSLDLVGIGKSFGGADVLENIDLAIRPGEFLSLVGASGCGKSTLLRIIAGLETPDRGSVAIGGQDVTEVDPSDRNIAMVFQSYALYPHMSVRQNIATPLRMRRLPLAARLPAIGRLVPGLEATRREIASAVEDAAEALQIRPLLDRKPAQLSGGQRQRVALARALVRAPAAFLMDEPLSNLDAKLRAHMREELAGLHRRLGATFVYVTHDQTEAMTMSDRVALMEAGRILQLGTPAELYERPASLGVARFIGTPAINLLPVEIDGTGRISGLGRDLGLEAPQGKRGPATLGLRPEDLRFVANGSPARILRTEHHGADRYVTLEILDRSAPTLTLRQRADEEPIPGADGTVALGFHAGRAHLFGADGARLALRERRQAAA</sequence>
<keyword evidence="3" id="KW-0813">Transport</keyword>
<dbReference type="InterPro" id="IPR027417">
    <property type="entry name" value="P-loop_NTPase"/>
</dbReference>
<keyword evidence="5 7" id="KW-0067">ATP-binding</keyword>
<dbReference type="SMART" id="SM00382">
    <property type="entry name" value="AAA"/>
    <property type="match status" value="1"/>
</dbReference>
<dbReference type="Gene3D" id="2.40.50.140">
    <property type="entry name" value="Nucleic acid-binding proteins"/>
    <property type="match status" value="1"/>
</dbReference>
<keyword evidence="8" id="KW-1185">Reference proteome</keyword>
<evidence type="ECO:0000256" key="3">
    <source>
        <dbReference type="ARBA" id="ARBA00022448"/>
    </source>
</evidence>
<evidence type="ECO:0000259" key="6">
    <source>
        <dbReference type="PROSITE" id="PS50893"/>
    </source>
</evidence>
<organism evidence="7 8">
    <name type="scientific">Ancylobacter tetraedralis</name>
    <dbReference type="NCBI Taxonomy" id="217068"/>
    <lineage>
        <taxon>Bacteria</taxon>
        <taxon>Pseudomonadati</taxon>
        <taxon>Pseudomonadota</taxon>
        <taxon>Alphaproteobacteria</taxon>
        <taxon>Hyphomicrobiales</taxon>
        <taxon>Xanthobacteraceae</taxon>
        <taxon>Ancylobacter</taxon>
    </lineage>
</organism>
<name>A0A839Z1N4_9HYPH</name>
<dbReference type="RefSeq" id="WP_183187784.1">
    <property type="nucleotide sequence ID" value="NZ_JACICD010000001.1"/>
</dbReference>
<keyword evidence="7" id="KW-0762">Sugar transport</keyword>
<dbReference type="InterPro" id="IPR047641">
    <property type="entry name" value="ABC_transpr_MalK/UgpC-like"/>
</dbReference>
<gene>
    <name evidence="7" type="ORF">FHS55_000158</name>
</gene>
<evidence type="ECO:0000256" key="2">
    <source>
        <dbReference type="ARBA" id="ARBA00005417"/>
    </source>
</evidence>
<evidence type="ECO:0000256" key="4">
    <source>
        <dbReference type="ARBA" id="ARBA00022741"/>
    </source>
</evidence>
<dbReference type="InterPro" id="IPR012340">
    <property type="entry name" value="NA-bd_OB-fold"/>
</dbReference>
<dbReference type="GO" id="GO:0140359">
    <property type="term" value="F:ABC-type transporter activity"/>
    <property type="evidence" value="ECO:0007669"/>
    <property type="project" value="InterPro"/>
</dbReference>
<evidence type="ECO:0000256" key="5">
    <source>
        <dbReference type="ARBA" id="ARBA00022840"/>
    </source>
</evidence>
<dbReference type="Gene3D" id="3.40.50.300">
    <property type="entry name" value="P-loop containing nucleotide triphosphate hydrolases"/>
    <property type="match status" value="1"/>
</dbReference>
<evidence type="ECO:0000313" key="8">
    <source>
        <dbReference type="Proteomes" id="UP000533469"/>
    </source>
</evidence>
<dbReference type="SUPFAM" id="SSF52540">
    <property type="entry name" value="P-loop containing nucleoside triphosphate hydrolases"/>
    <property type="match status" value="1"/>
</dbReference>
<dbReference type="PROSITE" id="PS00211">
    <property type="entry name" value="ABC_TRANSPORTER_1"/>
    <property type="match status" value="1"/>
</dbReference>
<reference evidence="7 8" key="1">
    <citation type="submission" date="2020-08" db="EMBL/GenBank/DDBJ databases">
        <title>Genomic Encyclopedia of Type Strains, Phase IV (KMG-IV): sequencing the most valuable type-strain genomes for metagenomic binning, comparative biology and taxonomic classification.</title>
        <authorList>
            <person name="Goeker M."/>
        </authorList>
    </citation>
    <scope>NUCLEOTIDE SEQUENCE [LARGE SCALE GENOMIC DNA]</scope>
    <source>
        <strain evidence="7 8">DSM 5895</strain>
    </source>
</reference>
<dbReference type="FunFam" id="3.40.50.300:FF:000042">
    <property type="entry name" value="Maltose/maltodextrin ABC transporter, ATP-binding protein"/>
    <property type="match status" value="1"/>
</dbReference>
<comment type="subcellular location">
    <subcellularLocation>
        <location evidence="1">Cell inner membrane</location>
        <topology evidence="1">Peripheral membrane protein</topology>
    </subcellularLocation>
</comment>
<dbReference type="InterPro" id="IPR015855">
    <property type="entry name" value="ABC_transpr_MalK-like"/>
</dbReference>
<dbReference type="PANTHER" id="PTHR43875:SF14">
    <property type="entry name" value="ABC TRANSPORTER ATP-BINDING PROTEIN"/>
    <property type="match status" value="1"/>
</dbReference>
<evidence type="ECO:0000256" key="1">
    <source>
        <dbReference type="ARBA" id="ARBA00004417"/>
    </source>
</evidence>
<proteinExistence type="inferred from homology"/>
<dbReference type="GO" id="GO:0008643">
    <property type="term" value="P:carbohydrate transport"/>
    <property type="evidence" value="ECO:0007669"/>
    <property type="project" value="InterPro"/>
</dbReference>
<comment type="caution">
    <text evidence="7">The sequence shown here is derived from an EMBL/GenBank/DDBJ whole genome shotgun (WGS) entry which is preliminary data.</text>
</comment>
<comment type="similarity">
    <text evidence="2">Belongs to the ABC transporter superfamily.</text>
</comment>
<dbReference type="InterPro" id="IPR013611">
    <property type="entry name" value="Transp-assoc_OB_typ2"/>
</dbReference>
<dbReference type="Pfam" id="PF08402">
    <property type="entry name" value="TOBE_2"/>
    <property type="match status" value="1"/>
</dbReference>
<evidence type="ECO:0000313" key="7">
    <source>
        <dbReference type="EMBL" id="MBB3769572.1"/>
    </source>
</evidence>
<dbReference type="PANTHER" id="PTHR43875">
    <property type="entry name" value="MALTODEXTRIN IMPORT ATP-BINDING PROTEIN MSMX"/>
    <property type="match status" value="1"/>
</dbReference>
<dbReference type="GO" id="GO:0016887">
    <property type="term" value="F:ATP hydrolysis activity"/>
    <property type="evidence" value="ECO:0007669"/>
    <property type="project" value="InterPro"/>
</dbReference>
<dbReference type="AlphaFoldDB" id="A0A839Z1N4"/>
<keyword evidence="4" id="KW-0547">Nucleotide-binding</keyword>
<dbReference type="GO" id="GO:0055052">
    <property type="term" value="C:ATP-binding cassette (ABC) transporter complex, substrate-binding subunit-containing"/>
    <property type="evidence" value="ECO:0007669"/>
    <property type="project" value="TreeGrafter"/>
</dbReference>
<dbReference type="PROSITE" id="PS50893">
    <property type="entry name" value="ABC_TRANSPORTER_2"/>
    <property type="match status" value="1"/>
</dbReference>
<dbReference type="Pfam" id="PF00005">
    <property type="entry name" value="ABC_tran"/>
    <property type="match status" value="1"/>
</dbReference>
<dbReference type="InterPro" id="IPR003593">
    <property type="entry name" value="AAA+_ATPase"/>
</dbReference>
<dbReference type="SUPFAM" id="SSF50331">
    <property type="entry name" value="MOP-like"/>
    <property type="match status" value="1"/>
</dbReference>
<dbReference type="EMBL" id="JACICD010000001">
    <property type="protein sequence ID" value="MBB3769572.1"/>
    <property type="molecule type" value="Genomic_DNA"/>
</dbReference>
<accession>A0A839Z1N4</accession>